<feature type="region of interest" description="Disordered" evidence="1">
    <location>
        <begin position="218"/>
        <end position="388"/>
    </location>
</feature>
<feature type="compositionally biased region" description="Polar residues" evidence="1">
    <location>
        <begin position="689"/>
        <end position="704"/>
    </location>
</feature>
<dbReference type="PANTHER" id="PTHR40641:SF2">
    <property type="entry name" value="INVOLUCRIN REPEAT PROTEIN"/>
    <property type="match status" value="1"/>
</dbReference>
<reference evidence="2 3" key="1">
    <citation type="submission" date="2017-06" db="EMBL/GenBank/DDBJ databases">
        <title>Ant-infecting Ophiocordyceps genomes reveal a high diversity of potential behavioral manipulation genes and a possible major role for enterotoxins.</title>
        <authorList>
            <person name="De Bekker C."/>
            <person name="Evans H.C."/>
            <person name="Brachmann A."/>
            <person name="Hughes D.P."/>
        </authorList>
    </citation>
    <scope>NUCLEOTIDE SEQUENCE [LARGE SCALE GENOMIC DNA]</scope>
    <source>
        <strain evidence="2 3">1348a</strain>
    </source>
</reference>
<sequence length="2466" mass="263606">MADKSNGTVADDPQGAREIEMRQTLDAAAIELPQSPSPSCLDDAETELPQSPVPSFLNAAEVELPQSPAPSRPETPETTPLIGTKVEEGNMLLTLCSESTVEKPSSNMENVDDSACAHSNELELQAKPTQEPILITKQDASLKADTGYSALQKISEDILPETGINCGVDSADNTAPENTLNLGESNAIQGPAAKEVVTVLAKLSKKERRRRRKLEAAFEALSTDLPETRIASEVESDPAHASPSVAPEQIEEKGAKGQVDEVPNDSFNAKEGASSATIISENAGVSVDSSSGQPIDGSEANTDEEWTESTSKIESKKKKRKKKKGKTLMPLSSESMVPEIAELLESDAQKSPGKSRNVKSAETVTFDTANSSMSTQSQAATMNQDDQQATLERTVSGDAATKLATDLEAQVAPHSASVVPNLNDEQILNLEASGTTGELPETCNRETTVFDGEASRQELGMDPLALTSELTMQPEDKTEVVGTAQLPSGDLEPQIGKQATCKDLDHSVKSIERHEMDKDALVEPVKETDLMKATMVDMDSPAVEEVKDHADGLEGGGHDDIFIRKMLESKSLETAQPLEHVPSKTKIQEEDSRSETLPESIPLPPQDATELSTLNQASESLVADGTKSFETEADSQHGKLEGQEQKLPQRKLSKKERRLLKKISGLGQRSTEAKQEATSLVEKSESAPDPNQASAAPEVSSASDIDSDAKQEVASEEQKGTDEKQDMCSSQESKKEEEQALDEALAPLTLSDGTLGVSTSLANEVEKDQSSRLQDLDAQAGEKESVGVLESESCGIQSAEDISEPAANAEEIALQTPLPVSKDLELESLAEEESKAAERQFQFAAEECKTAADQKDQSPIDLPLPVSEEEETRLVAEQEVKSEARQSSKCAMDTKINAAEDEEDQIALQTRLPHSDAEAEKRQMAPVDDGFEAALQVEPESHKPLQSSLGGETFQGASAVAATMHKSPADADFAPVAREKSQDGLFEGDAGFEAPIAATEPDSSSFGQQVIATRPHSRVAAEQGDKEHEADSSIICPISKSPEVVDSDDLSEAVACEAAPTDSEAAALAKRLAQVADQYRSSAQMEQETSHGEAVRESRRKPGSMPTQAGRVTADNFWTMLSNSKRRKDAKKTMDSQAVQAADPIMSRSSGVGPMEQLIDEAFLTGHQLLSQGEHVASMDDDASASPAIDSGPTAKPAEDDDLEANLFSVAAPTQAPDAGVDSGSDAKPHVSATQESGASFEAVSVQGMSRAARKKAKKKEKKRGLSTGSSSQVEAPVMETPIPSSREPERQVSGADKDVAAGGNKNDAGADADADAEKCAVVAGGGGGGVGGDVANEVATVHDDEAGTRGKVATGRDGEAGAEAEVVPGQDDATGQEAPVEMSPEDDVDAKTTVAMGQDAHDTLNRSAASSGVALLAERFGGGIKRRKKSTGNKIVDKRQAHQVDLFDDAALWEGAGKKSLQPNRDDEADIAFWDAEASRARAEATGADEGHEQTVGHQGMAASRAPWHDGKDKEDVNARAEHQTADQEATATEAESRPRDQEATAAAGASSPTVDQKITTIEVASPTADQDAMAIEPQSPTLCRAFSTNTECPTGNQEAEMLTSGGEAMAIKAESSAVDQAVVTEAESPNVNQVIAEPKSPEAEQNVAIINREASIAPVEPRMADQEALVAETANPEADQEAIIAQIESYMADPSTIVTEAEDLTVKQDEPEPSPLLQKGPEVPEPVGGLLREMEDTEDNNASSETRQSATGALPVVQEVPEAEEVDENSSSGVTGAILSRHGTPVLERRRATPTKRSQESHGDLSAGQDSVMMAAATALAASRLQADRSSSDVGEGQGWAVGPRAMSAPGAGPASTPGPAPHRSASNSSLARGVASPAASTPPPPPPPQLRRADKRMSGDLRAMRQQSSTTPHHHQQQAQLELQQQQPQQPCASAPPSSPSPPVANEGRPRKEPAAADAREKEMADVYDGYGQGRIGSPRSPTRPHSVRRRQSMQVLELESRVEQLLAENRQLADARAAAETSNNQRAVATAALAERNAEIDSLKQSLLFVNNEVARLREINDGLTSANAQLASKDNSTRYADLEVRHDSLSRQLDEARGVHNAVSQTLTEKDAEIAQLHAELDMAKTQIQEMQRRILDSKATDADFLALRDDDYIENRCQMLFSHVQQWVLRFSKFSDMRPCRLTGQVGDDKTIERLDNAVLDGSDVDTYLNDRVRRRDVFLSVTMNMIWEFVFTRYLFGMDREQRQKLKSLEKLLADVGPVHAVRQWRAVTLTLLSRRDSFKTQRELDTEAVVQAIFQTLSSVLPPPSNLEAQIQAQLRRVVAEAVDLSVEMRLQRAEYMMLPPLQPEYDSKGDLTSTVLFDASMMNERGAAMALASNQELEARAAVVRVVLFPIVIKKGDQEGLGDDKIVVYPAQVLTAHDAKAAKRNFASASSDAGGASLGFPSHISVVTETMSHPEAA</sequence>
<feature type="compositionally biased region" description="Basic and acidic residues" evidence="1">
    <location>
        <begin position="14"/>
        <end position="23"/>
    </location>
</feature>
<evidence type="ECO:0000313" key="3">
    <source>
        <dbReference type="Proteomes" id="UP000224854"/>
    </source>
</evidence>
<evidence type="ECO:0000256" key="1">
    <source>
        <dbReference type="SAM" id="MobiDB-lite"/>
    </source>
</evidence>
<feature type="compositionally biased region" description="Low complexity" evidence="1">
    <location>
        <begin position="1909"/>
        <end position="1939"/>
    </location>
</feature>
<feature type="region of interest" description="Disordered" evidence="1">
    <location>
        <begin position="1076"/>
        <end position="1158"/>
    </location>
</feature>
<feature type="region of interest" description="Disordered" evidence="1">
    <location>
        <begin position="1014"/>
        <end position="1040"/>
    </location>
</feature>
<feature type="compositionally biased region" description="Basic residues" evidence="1">
    <location>
        <begin position="648"/>
        <end position="661"/>
    </location>
</feature>
<feature type="compositionally biased region" description="Pro residues" evidence="1">
    <location>
        <begin position="1883"/>
        <end position="1892"/>
    </location>
</feature>
<feature type="compositionally biased region" description="Polar residues" evidence="1">
    <location>
        <begin position="609"/>
        <end position="619"/>
    </location>
</feature>
<feature type="compositionally biased region" description="Polar residues" evidence="1">
    <location>
        <begin position="352"/>
        <end position="388"/>
    </location>
</feature>
<feature type="region of interest" description="Disordered" evidence="1">
    <location>
        <begin position="1457"/>
        <end position="1574"/>
    </location>
</feature>
<organism evidence="2 3">
    <name type="scientific">Ophiocordyceps australis</name>
    <dbReference type="NCBI Taxonomy" id="1399860"/>
    <lineage>
        <taxon>Eukaryota</taxon>
        <taxon>Fungi</taxon>
        <taxon>Dikarya</taxon>
        <taxon>Ascomycota</taxon>
        <taxon>Pezizomycotina</taxon>
        <taxon>Sordariomycetes</taxon>
        <taxon>Hypocreomycetidae</taxon>
        <taxon>Hypocreales</taxon>
        <taxon>Ophiocordycipitaceae</taxon>
        <taxon>Ophiocordyceps</taxon>
    </lineage>
</organism>
<keyword evidence="3" id="KW-1185">Reference proteome</keyword>
<feature type="region of interest" description="Disordered" evidence="1">
    <location>
        <begin position="572"/>
        <end position="808"/>
    </location>
</feature>
<feature type="compositionally biased region" description="Basic residues" evidence="1">
    <location>
        <begin position="1252"/>
        <end position="1265"/>
    </location>
</feature>
<feature type="compositionally biased region" description="Basic and acidic residues" evidence="1">
    <location>
        <begin position="1508"/>
        <end position="1527"/>
    </location>
</feature>
<feature type="compositionally biased region" description="Low complexity" evidence="1">
    <location>
        <begin position="1301"/>
        <end position="1312"/>
    </location>
</feature>
<comment type="caution">
    <text evidence="2">The sequence shown here is derived from an EMBL/GenBank/DDBJ whole genome shotgun (WGS) entry which is preliminary data.</text>
</comment>
<protein>
    <submittedName>
        <fullName evidence="2">Uncharacterized protein</fullName>
    </submittedName>
</protein>
<feature type="region of interest" description="Disordered" evidence="1">
    <location>
        <begin position="847"/>
        <end position="868"/>
    </location>
</feature>
<proteinExistence type="predicted"/>
<feature type="region of interest" description="Disordered" evidence="1">
    <location>
        <begin position="1176"/>
        <end position="1201"/>
    </location>
</feature>
<feature type="compositionally biased region" description="Basic and acidic residues" evidence="1">
    <location>
        <begin position="1287"/>
        <end position="1300"/>
    </location>
</feature>
<feature type="compositionally biased region" description="Polar residues" evidence="1">
    <location>
        <begin position="1742"/>
        <end position="1753"/>
    </location>
</feature>
<feature type="compositionally biased region" description="Polar residues" evidence="1">
    <location>
        <begin position="1552"/>
        <end position="1561"/>
    </location>
</feature>
<feature type="compositionally biased region" description="Basic and acidic residues" evidence="1">
    <location>
        <begin position="847"/>
        <end position="858"/>
    </location>
</feature>
<gene>
    <name evidence="2" type="ORF">CDD82_4558</name>
</gene>
<feature type="compositionally biased region" description="Basic and acidic residues" evidence="1">
    <location>
        <begin position="1951"/>
        <end position="1968"/>
    </location>
</feature>
<evidence type="ECO:0000313" key="2">
    <source>
        <dbReference type="EMBL" id="PHH75151.1"/>
    </source>
</evidence>
<feature type="region of interest" description="Disordered" evidence="1">
    <location>
        <begin position="475"/>
        <end position="494"/>
    </location>
</feature>
<feature type="compositionally biased region" description="Basic and acidic residues" evidence="1">
    <location>
        <begin position="250"/>
        <end position="259"/>
    </location>
</feature>
<dbReference type="OrthoDB" id="5365701at2759"/>
<feature type="compositionally biased region" description="Basic and acidic residues" evidence="1">
    <location>
        <begin position="1088"/>
        <end position="1097"/>
    </location>
</feature>
<feature type="compositionally biased region" description="Low complexity" evidence="1">
    <location>
        <begin position="1845"/>
        <end position="1860"/>
    </location>
</feature>
<feature type="region of interest" description="Disordered" evidence="1">
    <location>
        <begin position="1704"/>
        <end position="1995"/>
    </location>
</feature>
<feature type="compositionally biased region" description="Basic and acidic residues" evidence="1">
    <location>
        <begin position="1789"/>
        <end position="1805"/>
    </location>
</feature>
<feature type="compositionally biased region" description="Basic residues" evidence="1">
    <location>
        <begin position="315"/>
        <end position="326"/>
    </location>
</feature>
<feature type="region of interest" description="Disordered" evidence="1">
    <location>
        <begin position="1341"/>
        <end position="1387"/>
    </location>
</feature>
<feature type="region of interest" description="Disordered" evidence="1">
    <location>
        <begin position="1215"/>
        <end position="1316"/>
    </location>
</feature>
<dbReference type="EMBL" id="NJEU01000388">
    <property type="protein sequence ID" value="PHH75151.1"/>
    <property type="molecule type" value="Genomic_DNA"/>
</dbReference>
<dbReference type="PANTHER" id="PTHR40641">
    <property type="entry name" value="INVOLUCRIN REPEAT PROTEIN (AFU_ORTHOLOGUE AFUA_2G08060)"/>
    <property type="match status" value="1"/>
</dbReference>
<feature type="compositionally biased region" description="Basic and acidic residues" evidence="1">
    <location>
        <begin position="707"/>
        <end position="738"/>
    </location>
</feature>
<name>A0A2C5Z7J7_9HYPO</name>
<accession>A0A2C5Z7J7</accession>
<feature type="compositionally biased region" description="Basic and acidic residues" evidence="1">
    <location>
        <begin position="586"/>
        <end position="596"/>
    </location>
</feature>
<feature type="compositionally biased region" description="Basic and acidic residues" evidence="1">
    <location>
        <begin position="1478"/>
        <end position="1496"/>
    </location>
</feature>
<dbReference type="Proteomes" id="UP000224854">
    <property type="component" value="Unassembled WGS sequence"/>
</dbReference>
<dbReference type="InterPro" id="IPR053268">
    <property type="entry name" value="Woronin_anchor"/>
</dbReference>
<feature type="compositionally biased region" description="Basic and acidic residues" evidence="1">
    <location>
        <begin position="1341"/>
        <end position="1360"/>
    </location>
</feature>
<feature type="region of interest" description="Disordered" evidence="1">
    <location>
        <begin position="1"/>
        <end position="81"/>
    </location>
</feature>
<feature type="compositionally biased region" description="Basic and acidic residues" evidence="1">
    <location>
        <begin position="1894"/>
        <end position="1906"/>
    </location>
</feature>
<feature type="compositionally biased region" description="Basic and acidic residues" evidence="1">
    <location>
        <begin position="627"/>
        <end position="644"/>
    </location>
</feature>